<dbReference type="GeneID" id="104222584"/>
<dbReference type="GO" id="GO:0008270">
    <property type="term" value="F:zinc ion binding"/>
    <property type="evidence" value="ECO:0007669"/>
    <property type="project" value="InterPro"/>
</dbReference>
<reference evidence="2" key="1">
    <citation type="journal article" date="2013" name="Genome Biol.">
        <title>Reference genomes and transcriptomes of Nicotiana sylvestris and Nicotiana tomentosiformis.</title>
        <authorList>
            <person name="Sierro N."/>
            <person name="Battey J.N."/>
            <person name="Ouadi S."/>
            <person name="Bovet L."/>
            <person name="Goepfert S."/>
            <person name="Bakaher N."/>
            <person name="Peitsch M.C."/>
            <person name="Ivanov N.V."/>
        </authorList>
    </citation>
    <scope>NUCLEOTIDE SEQUENCE [LARGE SCALE GENOMIC DNA]</scope>
</reference>
<evidence type="ECO:0000259" key="1">
    <source>
        <dbReference type="Pfam" id="PF14244"/>
    </source>
</evidence>
<feature type="domain" description="Retrotransposon Copia-like N-terminal" evidence="1">
    <location>
        <begin position="44"/>
        <end position="90"/>
    </location>
</feature>
<dbReference type="InterPro" id="IPR029472">
    <property type="entry name" value="Copia-like_N"/>
</dbReference>
<dbReference type="RefSeq" id="XP_009772127.1">
    <property type="nucleotide sequence ID" value="XM_009773825.1"/>
</dbReference>
<sequence length="341" mass="38193">MAIPSSTSSSFSTDNSAPIDHSAASRLLFHPDDYTHLYHPLYVHRSDLLGSSLVTKPFDGSCYGSWHRSILVALSVRNKLEFINGTSERPQEGSPLLRQWQMCNNLVVAWLANFVTKEIHRTVVYSKFAKDIWKELETRYGEADGARVFELKKEMAHISHGALDIPYYFIKLKQLWDELTSLSASSDDRCICGRNIRSEEKQKVYQFLIGLNDTYVQVRSNILMIMPLPSIDIVYSILLSDEKQRHVSATSYFSSESASFNRSLVTCKYCKKPGHNIEKCYKFHGYPPNFKFSKGGGPRKASAHTALDSSTSQASASQLTGGAIQTGYSNSSTGFPGLTKD</sequence>
<dbReference type="PANTHER" id="PTHR37610">
    <property type="entry name" value="CCHC-TYPE DOMAIN-CONTAINING PROTEIN"/>
    <property type="match status" value="1"/>
</dbReference>
<gene>
    <name evidence="3" type="primary">LOC104222584</name>
</gene>
<proteinExistence type="predicted"/>
<name>A0A1U7VWF4_NICSY</name>
<protein>
    <submittedName>
        <fullName evidence="3">Uncharacterized protein LOC104222584</fullName>
    </submittedName>
</protein>
<dbReference type="InterPro" id="IPR036875">
    <property type="entry name" value="Znf_CCHC_sf"/>
</dbReference>
<evidence type="ECO:0000313" key="3">
    <source>
        <dbReference type="RefSeq" id="XP_009772127.1"/>
    </source>
</evidence>
<dbReference type="AlphaFoldDB" id="A0A1U7VWF4"/>
<dbReference type="Pfam" id="PF14244">
    <property type="entry name" value="Retrotran_gag_3"/>
    <property type="match status" value="1"/>
</dbReference>
<dbReference type="Proteomes" id="UP000189701">
    <property type="component" value="Unplaced"/>
</dbReference>
<dbReference type="KEGG" id="nsy:104222584"/>
<accession>A0A1U7VWF4</accession>
<dbReference type="eggNOG" id="KOG0017">
    <property type="taxonomic scope" value="Eukaryota"/>
</dbReference>
<keyword evidence="2" id="KW-1185">Reference proteome</keyword>
<dbReference type="PANTHER" id="PTHR37610:SF40">
    <property type="entry name" value="OS01G0909600 PROTEIN"/>
    <property type="match status" value="1"/>
</dbReference>
<reference evidence="3" key="2">
    <citation type="submission" date="2025-08" db="UniProtKB">
        <authorList>
            <consortium name="RefSeq"/>
        </authorList>
    </citation>
    <scope>IDENTIFICATION</scope>
    <source>
        <tissue evidence="3">Leaf</tissue>
    </source>
</reference>
<dbReference type="SUPFAM" id="SSF57756">
    <property type="entry name" value="Retrovirus zinc finger-like domains"/>
    <property type="match status" value="1"/>
</dbReference>
<evidence type="ECO:0000313" key="2">
    <source>
        <dbReference type="Proteomes" id="UP000189701"/>
    </source>
</evidence>
<organism evidence="2 3">
    <name type="scientific">Nicotiana sylvestris</name>
    <name type="common">Wood tobacco</name>
    <name type="synonym">South American tobacco</name>
    <dbReference type="NCBI Taxonomy" id="4096"/>
    <lineage>
        <taxon>Eukaryota</taxon>
        <taxon>Viridiplantae</taxon>
        <taxon>Streptophyta</taxon>
        <taxon>Embryophyta</taxon>
        <taxon>Tracheophyta</taxon>
        <taxon>Spermatophyta</taxon>
        <taxon>Magnoliopsida</taxon>
        <taxon>eudicotyledons</taxon>
        <taxon>Gunneridae</taxon>
        <taxon>Pentapetalae</taxon>
        <taxon>asterids</taxon>
        <taxon>lamiids</taxon>
        <taxon>Solanales</taxon>
        <taxon>Solanaceae</taxon>
        <taxon>Nicotianoideae</taxon>
        <taxon>Nicotianeae</taxon>
        <taxon>Nicotiana</taxon>
    </lineage>
</organism>
<dbReference type="GO" id="GO:0003676">
    <property type="term" value="F:nucleic acid binding"/>
    <property type="evidence" value="ECO:0007669"/>
    <property type="project" value="InterPro"/>
</dbReference>